<evidence type="ECO:0000313" key="2">
    <source>
        <dbReference type="Proteomes" id="UP001482513"/>
    </source>
</evidence>
<dbReference type="Pfam" id="PF10184">
    <property type="entry name" value="DUF2358"/>
    <property type="match status" value="1"/>
</dbReference>
<dbReference type="Gene3D" id="3.10.450.50">
    <property type="match status" value="1"/>
</dbReference>
<comment type="caution">
    <text evidence="1">The sequence shown here is derived from an EMBL/GenBank/DDBJ whole genome shotgun (WGS) entry which is preliminary data.</text>
</comment>
<dbReference type="SUPFAM" id="SSF54427">
    <property type="entry name" value="NTF2-like"/>
    <property type="match status" value="1"/>
</dbReference>
<organism evidence="1 2">
    <name type="scientific">Leptolyngbya subtilissima DQ-A4</name>
    <dbReference type="NCBI Taxonomy" id="2933933"/>
    <lineage>
        <taxon>Bacteria</taxon>
        <taxon>Bacillati</taxon>
        <taxon>Cyanobacteriota</taxon>
        <taxon>Cyanophyceae</taxon>
        <taxon>Leptolyngbyales</taxon>
        <taxon>Leptolyngbyaceae</taxon>
        <taxon>Leptolyngbya group</taxon>
        <taxon>Leptolyngbya</taxon>
    </lineage>
</organism>
<accession>A0ABV0K2T3</accession>
<dbReference type="PANTHER" id="PTHR34123:SF1">
    <property type="entry name" value="OS04G0578200 PROTEIN"/>
    <property type="match status" value="1"/>
</dbReference>
<dbReference type="EMBL" id="JAMPKX010000002">
    <property type="protein sequence ID" value="MEP0946831.1"/>
    <property type="molecule type" value="Genomic_DNA"/>
</dbReference>
<gene>
    <name evidence="1" type="ORF">NC992_08100</name>
</gene>
<reference evidence="1 2" key="1">
    <citation type="submission" date="2022-04" db="EMBL/GenBank/DDBJ databases">
        <title>Positive selection, recombination, and allopatry shape intraspecific diversity of widespread and dominant cyanobacteria.</title>
        <authorList>
            <person name="Wei J."/>
            <person name="Shu W."/>
            <person name="Hu C."/>
        </authorList>
    </citation>
    <scope>NUCLEOTIDE SEQUENCE [LARGE SCALE GENOMIC DNA]</scope>
    <source>
        <strain evidence="1 2">DQ-A4</strain>
    </source>
</reference>
<evidence type="ECO:0000313" key="1">
    <source>
        <dbReference type="EMBL" id="MEP0946831.1"/>
    </source>
</evidence>
<dbReference type="Proteomes" id="UP001482513">
    <property type="component" value="Unassembled WGS sequence"/>
</dbReference>
<protein>
    <submittedName>
        <fullName evidence="1">DUF2358 domain-containing protein</fullName>
    </submittedName>
</protein>
<dbReference type="RefSeq" id="WP_190696910.1">
    <property type="nucleotide sequence ID" value="NZ_JAMPKX010000002.1"/>
</dbReference>
<sequence length="128" mass="15306">MDILEQIRIDYERFPEDQSYHLYAEDVYFKDPLNKFRGVNRYRLMIGFISHWFKDVNLQLHGIEYSNPNQIDTRWTLSWIAPVPWQPRMSIPGRSELGLGEDGKVISHIDYWDCSRLSVLKQLFALRT</sequence>
<proteinExistence type="predicted"/>
<dbReference type="InterPro" id="IPR018790">
    <property type="entry name" value="DUF2358"/>
</dbReference>
<name>A0ABV0K2T3_9CYAN</name>
<dbReference type="PANTHER" id="PTHR34123">
    <property type="entry name" value="OS04G0578200 PROTEIN"/>
    <property type="match status" value="1"/>
</dbReference>
<keyword evidence="2" id="KW-1185">Reference proteome</keyword>
<dbReference type="InterPro" id="IPR032710">
    <property type="entry name" value="NTF2-like_dom_sf"/>
</dbReference>